<sequence length="118" mass="12726">MIIPPERSILEIFPAAANLTPPVLRHRHHKLPASVRRPSELRPGGGGEAEPPQVNLKVINQWLRSTPSSPNHNLGNPRVNFHNVGTNFAGDINTVGDESEAIGAVFNGDVNVGIEGKF</sequence>
<evidence type="ECO:0000313" key="2">
    <source>
        <dbReference type="EMBL" id="MBA4672207.1"/>
    </source>
</evidence>
<reference evidence="2" key="2">
    <citation type="submission" date="2020-07" db="EMBL/GenBank/DDBJ databases">
        <authorList>
            <person name="Vera ALvarez R."/>
            <person name="Arias-Moreno D.M."/>
            <person name="Jimenez-Jacinto V."/>
            <person name="Jimenez-Bremont J.F."/>
            <person name="Swaminathan K."/>
            <person name="Moose S.P."/>
            <person name="Guerrero-Gonzalez M.L."/>
            <person name="Marino-Ramirez L."/>
            <person name="Landsman D."/>
            <person name="Rodriguez-Kessler M."/>
            <person name="Delgado-Sanchez P."/>
        </authorList>
    </citation>
    <scope>NUCLEOTIDE SEQUENCE</scope>
    <source>
        <tissue evidence="2">Cladode</tissue>
    </source>
</reference>
<dbReference type="AlphaFoldDB" id="A0A7C9ETC0"/>
<feature type="region of interest" description="Disordered" evidence="1">
    <location>
        <begin position="28"/>
        <end position="52"/>
    </location>
</feature>
<evidence type="ECO:0000256" key="1">
    <source>
        <dbReference type="SAM" id="MobiDB-lite"/>
    </source>
</evidence>
<name>A0A7C9ETC0_OPUST</name>
<protein>
    <submittedName>
        <fullName evidence="2">Uncharacterized protein</fullName>
    </submittedName>
</protein>
<dbReference type="EMBL" id="GISG01254634">
    <property type="protein sequence ID" value="MBA4672207.1"/>
    <property type="molecule type" value="Transcribed_RNA"/>
</dbReference>
<reference evidence="2" key="1">
    <citation type="journal article" date="2013" name="J. Plant Res.">
        <title>Effect of fungi and light on seed germination of three Opuntia species from semiarid lands of central Mexico.</title>
        <authorList>
            <person name="Delgado-Sanchez P."/>
            <person name="Jimenez-Bremont J.F."/>
            <person name="Guerrero-Gonzalez Mde L."/>
            <person name="Flores J."/>
        </authorList>
    </citation>
    <scope>NUCLEOTIDE SEQUENCE</scope>
    <source>
        <tissue evidence="2">Cladode</tissue>
    </source>
</reference>
<proteinExistence type="predicted"/>
<organism evidence="2">
    <name type="scientific">Opuntia streptacantha</name>
    <name type="common">Prickly pear cactus</name>
    <name type="synonym">Opuntia cardona</name>
    <dbReference type="NCBI Taxonomy" id="393608"/>
    <lineage>
        <taxon>Eukaryota</taxon>
        <taxon>Viridiplantae</taxon>
        <taxon>Streptophyta</taxon>
        <taxon>Embryophyta</taxon>
        <taxon>Tracheophyta</taxon>
        <taxon>Spermatophyta</taxon>
        <taxon>Magnoliopsida</taxon>
        <taxon>eudicotyledons</taxon>
        <taxon>Gunneridae</taxon>
        <taxon>Pentapetalae</taxon>
        <taxon>Caryophyllales</taxon>
        <taxon>Cactineae</taxon>
        <taxon>Cactaceae</taxon>
        <taxon>Opuntioideae</taxon>
        <taxon>Opuntia</taxon>
    </lineage>
</organism>
<accession>A0A7C9ETC0</accession>